<protein>
    <recommendedName>
        <fullName evidence="2">DUF4232 domain-containing protein</fullName>
    </recommendedName>
</protein>
<evidence type="ECO:0000259" key="2">
    <source>
        <dbReference type="Pfam" id="PF14016"/>
    </source>
</evidence>
<keyword evidence="4" id="KW-1185">Reference proteome</keyword>
<evidence type="ECO:0000313" key="4">
    <source>
        <dbReference type="Proteomes" id="UP000198981"/>
    </source>
</evidence>
<feature type="domain" description="DUF4232" evidence="2">
    <location>
        <begin position="76"/>
        <end position="208"/>
    </location>
</feature>
<organism evidence="3 4">
    <name type="scientific">Klenkia marina</name>
    <dbReference type="NCBI Taxonomy" id="1960309"/>
    <lineage>
        <taxon>Bacteria</taxon>
        <taxon>Bacillati</taxon>
        <taxon>Actinomycetota</taxon>
        <taxon>Actinomycetes</taxon>
        <taxon>Geodermatophilales</taxon>
        <taxon>Geodermatophilaceae</taxon>
        <taxon>Klenkia</taxon>
    </lineage>
</organism>
<reference evidence="4" key="1">
    <citation type="submission" date="2016-10" db="EMBL/GenBank/DDBJ databases">
        <authorList>
            <person name="Varghese N."/>
            <person name="Submissions S."/>
        </authorList>
    </citation>
    <scope>NUCLEOTIDE SEQUENCE [LARGE SCALE GENOMIC DNA]</scope>
    <source>
        <strain evidence="4">DSM 45722</strain>
    </source>
</reference>
<proteinExistence type="predicted"/>
<dbReference type="Proteomes" id="UP000198981">
    <property type="component" value="Unassembled WGS sequence"/>
</dbReference>
<gene>
    <name evidence="3" type="ORF">SAMN03159343_0560</name>
</gene>
<dbReference type="Pfam" id="PF14016">
    <property type="entry name" value="DUF4232"/>
    <property type="match status" value="1"/>
</dbReference>
<evidence type="ECO:0000313" key="3">
    <source>
        <dbReference type="EMBL" id="SCX39001.1"/>
    </source>
</evidence>
<feature type="region of interest" description="Disordered" evidence="1">
    <location>
        <begin position="40"/>
        <end position="81"/>
    </location>
</feature>
<evidence type="ECO:0000256" key="1">
    <source>
        <dbReference type="SAM" id="MobiDB-lite"/>
    </source>
</evidence>
<accession>A0A1G4XCX4</accession>
<dbReference type="EMBL" id="FMUH01000001">
    <property type="protein sequence ID" value="SCX39001.1"/>
    <property type="molecule type" value="Genomic_DNA"/>
</dbReference>
<name>A0A1G4XCX4_9ACTN</name>
<dbReference type="InterPro" id="IPR025326">
    <property type="entry name" value="DUF4232"/>
</dbReference>
<dbReference type="AlphaFoldDB" id="A0A1G4XCX4"/>
<sequence>MPRRPAPGPSRGRPAPATVAPALLLALVLALSLTACGPQPGAGGQPPTGPVTASAPGSATGSTPAGAPTTTPATGCPDPGLATSVGPVDGALGLRAVTLTLVNCGATTATVEGYPGLRLLDEEQADLDVAVVEEPDPVGNEPGLPVTAVTLAPGGSAQAVLLWRNTVAEGENAPGSYLAVTAVPGAQEQLLTLAVDLGTTARLVVGPWRAPA</sequence>
<dbReference type="RefSeq" id="WP_092799419.1">
    <property type="nucleotide sequence ID" value="NZ_FMUH01000001.1"/>
</dbReference>
<dbReference type="STRING" id="1960309.SAMN03159343_0560"/>
<dbReference type="OrthoDB" id="3827416at2"/>
<feature type="compositionally biased region" description="Low complexity" evidence="1">
    <location>
        <begin position="50"/>
        <end position="75"/>
    </location>
</feature>